<keyword evidence="4 6" id="KW-0472">Membrane</keyword>
<evidence type="ECO:0000256" key="3">
    <source>
        <dbReference type="ARBA" id="ARBA00022989"/>
    </source>
</evidence>
<name>A0A6F8Y4J8_9ACTN</name>
<reference evidence="7 8" key="1">
    <citation type="submission" date="2020-03" db="EMBL/GenBank/DDBJ databases">
        <title>Whole genome shotgun sequence of Phytohabitans flavus NBRC 107702.</title>
        <authorList>
            <person name="Komaki H."/>
            <person name="Tamura T."/>
        </authorList>
    </citation>
    <scope>NUCLEOTIDE SEQUENCE [LARGE SCALE GENOMIC DNA]</scope>
    <source>
        <strain evidence="7 8">NBRC 107702</strain>
    </source>
</reference>
<dbReference type="GO" id="GO:0016020">
    <property type="term" value="C:membrane"/>
    <property type="evidence" value="ECO:0007669"/>
    <property type="project" value="UniProtKB-SubCell"/>
</dbReference>
<feature type="region of interest" description="Disordered" evidence="5">
    <location>
        <begin position="65"/>
        <end position="85"/>
    </location>
</feature>
<keyword evidence="2 6" id="KW-0812">Transmembrane</keyword>
<dbReference type="AlphaFoldDB" id="A0A6F8Y4J8"/>
<evidence type="ECO:0000256" key="5">
    <source>
        <dbReference type="SAM" id="MobiDB-lite"/>
    </source>
</evidence>
<protein>
    <submittedName>
        <fullName evidence="7">Uncharacterized protein</fullName>
    </submittedName>
</protein>
<dbReference type="Gene3D" id="1.20.1080.10">
    <property type="entry name" value="Glycerol uptake facilitator protein"/>
    <property type="match status" value="1"/>
</dbReference>
<evidence type="ECO:0000256" key="4">
    <source>
        <dbReference type="ARBA" id="ARBA00023136"/>
    </source>
</evidence>
<dbReference type="KEGG" id="pfla:Pflav_073630"/>
<dbReference type="EMBL" id="AP022870">
    <property type="protein sequence ID" value="BCB80953.1"/>
    <property type="molecule type" value="Genomic_DNA"/>
</dbReference>
<evidence type="ECO:0000256" key="6">
    <source>
        <dbReference type="SAM" id="Phobius"/>
    </source>
</evidence>
<reference evidence="7 8" key="2">
    <citation type="submission" date="2020-03" db="EMBL/GenBank/DDBJ databases">
        <authorList>
            <person name="Ichikawa N."/>
            <person name="Kimura A."/>
            <person name="Kitahashi Y."/>
            <person name="Uohara A."/>
        </authorList>
    </citation>
    <scope>NUCLEOTIDE SEQUENCE [LARGE SCALE GENOMIC DNA]</scope>
    <source>
        <strain evidence="7 8">NBRC 107702</strain>
    </source>
</reference>
<feature type="transmembrane region" description="Helical" evidence="6">
    <location>
        <begin position="34"/>
        <end position="54"/>
    </location>
</feature>
<keyword evidence="8" id="KW-1185">Reference proteome</keyword>
<dbReference type="Proteomes" id="UP000502508">
    <property type="component" value="Chromosome"/>
</dbReference>
<evidence type="ECO:0000256" key="2">
    <source>
        <dbReference type="ARBA" id="ARBA00022692"/>
    </source>
</evidence>
<comment type="subcellular location">
    <subcellularLocation>
        <location evidence="1">Membrane</location>
        <topology evidence="1">Multi-pass membrane protein</topology>
    </subcellularLocation>
</comment>
<evidence type="ECO:0000256" key="1">
    <source>
        <dbReference type="ARBA" id="ARBA00004141"/>
    </source>
</evidence>
<organism evidence="7 8">
    <name type="scientific">Phytohabitans flavus</name>
    <dbReference type="NCBI Taxonomy" id="1076124"/>
    <lineage>
        <taxon>Bacteria</taxon>
        <taxon>Bacillati</taxon>
        <taxon>Actinomycetota</taxon>
        <taxon>Actinomycetes</taxon>
        <taxon>Micromonosporales</taxon>
        <taxon>Micromonosporaceae</taxon>
    </lineage>
</organism>
<dbReference type="SUPFAM" id="SSF81338">
    <property type="entry name" value="Aquaporin-like"/>
    <property type="match status" value="1"/>
</dbReference>
<dbReference type="InterPro" id="IPR023271">
    <property type="entry name" value="Aquaporin-like"/>
</dbReference>
<sequence length="85" mass="9308">MPGTPSTPHLTSGRGWHPFFTGYSTAFRDQNNDLYFWVPIVGPILGGLGGAGLYQMLIGRFLPREEPPEPGRVPIPTQETVRAGQ</sequence>
<accession>A0A6F8Y4J8</accession>
<evidence type="ECO:0000313" key="8">
    <source>
        <dbReference type="Proteomes" id="UP000502508"/>
    </source>
</evidence>
<proteinExistence type="predicted"/>
<evidence type="ECO:0000313" key="7">
    <source>
        <dbReference type="EMBL" id="BCB80953.1"/>
    </source>
</evidence>
<gene>
    <name evidence="7" type="ORF">Pflav_073630</name>
</gene>
<keyword evidence="3 6" id="KW-1133">Transmembrane helix</keyword>